<evidence type="ECO:0000313" key="8">
    <source>
        <dbReference type="EMBL" id="CAE8618238.1"/>
    </source>
</evidence>
<accession>A0A813FUW5</accession>
<evidence type="ECO:0000313" key="10">
    <source>
        <dbReference type="Proteomes" id="UP000654075"/>
    </source>
</evidence>
<name>A0A813FUW5_POLGL</name>
<evidence type="ECO:0000313" key="9">
    <source>
        <dbReference type="EMBL" id="CAE8644830.1"/>
    </source>
</evidence>
<dbReference type="PROSITE" id="PS50850">
    <property type="entry name" value="MFS"/>
    <property type="match status" value="1"/>
</dbReference>
<feature type="transmembrane region" description="Helical" evidence="6">
    <location>
        <begin position="124"/>
        <end position="147"/>
    </location>
</feature>
<feature type="transmembrane region" description="Helical" evidence="6">
    <location>
        <begin position="378"/>
        <end position="400"/>
    </location>
</feature>
<dbReference type="SUPFAM" id="SSF103473">
    <property type="entry name" value="MFS general substrate transporter"/>
    <property type="match status" value="1"/>
</dbReference>
<feature type="transmembrane region" description="Helical" evidence="6">
    <location>
        <begin position="34"/>
        <end position="57"/>
    </location>
</feature>
<dbReference type="PANTHER" id="PTHR23506">
    <property type="entry name" value="GH10249P"/>
    <property type="match status" value="1"/>
</dbReference>
<dbReference type="InterPro" id="IPR050930">
    <property type="entry name" value="MFS_Vesicular_Transporter"/>
</dbReference>
<dbReference type="Proteomes" id="UP000626109">
    <property type="component" value="Unassembled WGS sequence"/>
</dbReference>
<proteinExistence type="predicted"/>
<sequence length="416" mass="42700">MKAVVLASSLATFASCFANGAYLPMAPFLASKSQVAVLLSAFGFTSCVILVPAGLAVDRFGSKYVMKRGMWLFLLGLFLVSASSCFASQLLGRLISGAAGSIVFNAGMAMIIEDFQEPERSEYIGMFLGIGNIGNLVGPPLAGYTYILAKAADFPQPQAPPFIFAFVLVLLGCVVLERTDDKITSCSVPLLEPATADGGGRGSLCHRIFGVYSAVGVKSWVLAATLTGVWGAASALLCGGAVDMHLHGFSAIEIGAITVPASIMQAVVSPWSGRMAGKPHVRAALITLSPLILSAVLACSALMCFYKPDAVLLPVALALAGSSAAMAAVDAPSISLMADLAVLHGRGYGEAVTASELAVTAGQALGPSFGLLMLRQGLGPLCLALAACTLLVSAASFACLQHKQQDSSARGSLCRA</sequence>
<dbReference type="InterPro" id="IPR036259">
    <property type="entry name" value="MFS_trans_sf"/>
</dbReference>
<feature type="transmembrane region" description="Helical" evidence="6">
    <location>
        <begin position="95"/>
        <end position="112"/>
    </location>
</feature>
<feature type="domain" description="Major facilitator superfamily (MFS) profile" evidence="7">
    <location>
        <begin position="1"/>
        <end position="404"/>
    </location>
</feature>
<keyword evidence="3 6" id="KW-0812">Transmembrane</keyword>
<keyword evidence="4 6" id="KW-1133">Transmembrane helix</keyword>
<dbReference type="GO" id="GO:0022857">
    <property type="term" value="F:transmembrane transporter activity"/>
    <property type="evidence" value="ECO:0007669"/>
    <property type="project" value="InterPro"/>
</dbReference>
<dbReference type="AlphaFoldDB" id="A0A813FUW5"/>
<evidence type="ECO:0000256" key="5">
    <source>
        <dbReference type="ARBA" id="ARBA00023136"/>
    </source>
</evidence>
<dbReference type="InterPro" id="IPR011701">
    <property type="entry name" value="MFS"/>
</dbReference>
<protein>
    <recommendedName>
        <fullName evidence="7">Major facilitator superfamily (MFS) profile domain-containing protein</fullName>
    </recommendedName>
</protein>
<evidence type="ECO:0000256" key="1">
    <source>
        <dbReference type="ARBA" id="ARBA00004141"/>
    </source>
</evidence>
<dbReference type="InterPro" id="IPR020846">
    <property type="entry name" value="MFS_dom"/>
</dbReference>
<keyword evidence="2" id="KW-0813">Transport</keyword>
<evidence type="ECO:0000259" key="7">
    <source>
        <dbReference type="PROSITE" id="PS50850"/>
    </source>
</evidence>
<dbReference type="Proteomes" id="UP000654075">
    <property type="component" value="Unassembled WGS sequence"/>
</dbReference>
<feature type="transmembrane region" description="Helical" evidence="6">
    <location>
        <begin position="283"/>
        <end position="303"/>
    </location>
</feature>
<reference evidence="8" key="1">
    <citation type="submission" date="2021-02" db="EMBL/GenBank/DDBJ databases">
        <authorList>
            <person name="Dougan E. K."/>
            <person name="Rhodes N."/>
            <person name="Thang M."/>
            <person name="Chan C."/>
        </authorList>
    </citation>
    <scope>NUCLEOTIDE SEQUENCE</scope>
</reference>
<evidence type="ECO:0000256" key="3">
    <source>
        <dbReference type="ARBA" id="ARBA00022692"/>
    </source>
</evidence>
<feature type="transmembrane region" description="Helical" evidence="6">
    <location>
        <begin position="248"/>
        <end position="271"/>
    </location>
</feature>
<gene>
    <name evidence="8" type="ORF">PGLA1383_LOCUS35877</name>
    <name evidence="9" type="ORF">PGLA2088_LOCUS3397</name>
</gene>
<keyword evidence="5 6" id="KW-0472">Membrane</keyword>
<dbReference type="EMBL" id="CAJNNV010026457">
    <property type="protein sequence ID" value="CAE8618238.1"/>
    <property type="molecule type" value="Genomic_DNA"/>
</dbReference>
<evidence type="ECO:0000256" key="6">
    <source>
        <dbReference type="SAM" id="Phobius"/>
    </source>
</evidence>
<dbReference type="EMBL" id="CAJNNW010002929">
    <property type="protein sequence ID" value="CAE8644830.1"/>
    <property type="molecule type" value="Genomic_DNA"/>
</dbReference>
<dbReference type="OMA" id="MALIMER"/>
<dbReference type="PROSITE" id="PS51257">
    <property type="entry name" value="PROKAR_LIPOPROTEIN"/>
    <property type="match status" value="1"/>
</dbReference>
<dbReference type="OrthoDB" id="440553at2759"/>
<dbReference type="Gene3D" id="1.20.1250.20">
    <property type="entry name" value="MFS general substrate transporter like domains"/>
    <property type="match status" value="2"/>
</dbReference>
<feature type="transmembrane region" description="Helical" evidence="6">
    <location>
        <begin position="69"/>
        <end position="89"/>
    </location>
</feature>
<dbReference type="GO" id="GO:0016020">
    <property type="term" value="C:membrane"/>
    <property type="evidence" value="ECO:0007669"/>
    <property type="project" value="UniProtKB-SubCell"/>
</dbReference>
<dbReference type="PANTHER" id="PTHR23506:SF35">
    <property type="entry name" value="MAJOR FACILITATOR SUPERFAMILY (MFS) PROFILE DOMAIN-CONTAINING PROTEIN-RELATED"/>
    <property type="match status" value="1"/>
</dbReference>
<comment type="subcellular location">
    <subcellularLocation>
        <location evidence="1">Membrane</location>
        <topology evidence="1">Multi-pass membrane protein</topology>
    </subcellularLocation>
</comment>
<keyword evidence="10" id="KW-1185">Reference proteome</keyword>
<comment type="caution">
    <text evidence="8">The sequence shown here is derived from an EMBL/GenBank/DDBJ whole genome shotgun (WGS) entry which is preliminary data.</text>
</comment>
<organism evidence="8 10">
    <name type="scientific">Polarella glacialis</name>
    <name type="common">Dinoflagellate</name>
    <dbReference type="NCBI Taxonomy" id="89957"/>
    <lineage>
        <taxon>Eukaryota</taxon>
        <taxon>Sar</taxon>
        <taxon>Alveolata</taxon>
        <taxon>Dinophyceae</taxon>
        <taxon>Suessiales</taxon>
        <taxon>Suessiaceae</taxon>
        <taxon>Polarella</taxon>
    </lineage>
</organism>
<dbReference type="Pfam" id="PF07690">
    <property type="entry name" value="MFS_1"/>
    <property type="match status" value="1"/>
</dbReference>
<feature type="transmembrane region" description="Helical" evidence="6">
    <location>
        <begin position="159"/>
        <end position="176"/>
    </location>
</feature>
<evidence type="ECO:0000256" key="2">
    <source>
        <dbReference type="ARBA" id="ARBA00022448"/>
    </source>
</evidence>
<evidence type="ECO:0000256" key="4">
    <source>
        <dbReference type="ARBA" id="ARBA00022989"/>
    </source>
</evidence>